<organism evidence="2 3">
    <name type="scientific">Candidatus Danuiimicrobium aquiferis</name>
    <dbReference type="NCBI Taxonomy" id="1801832"/>
    <lineage>
        <taxon>Bacteria</taxon>
        <taxon>Pseudomonadati</taxon>
        <taxon>Candidatus Omnitrophota</taxon>
        <taxon>Candidatus Danuiimicrobium</taxon>
    </lineage>
</organism>
<feature type="transmembrane region" description="Helical" evidence="1">
    <location>
        <begin position="418"/>
        <end position="440"/>
    </location>
</feature>
<dbReference type="SUPFAM" id="SSF82714">
    <property type="entry name" value="Multidrug efflux transporter AcrB TolC docking domain, DN and DC subdomains"/>
    <property type="match status" value="2"/>
</dbReference>
<dbReference type="Pfam" id="PF00873">
    <property type="entry name" value="ACR_tran"/>
    <property type="match status" value="1"/>
</dbReference>
<dbReference type="AlphaFoldDB" id="A0A1G1KRT9"/>
<evidence type="ECO:0000256" key="1">
    <source>
        <dbReference type="SAM" id="Phobius"/>
    </source>
</evidence>
<dbReference type="InterPro" id="IPR027463">
    <property type="entry name" value="AcrB_DN_DC_subdom"/>
</dbReference>
<feature type="transmembrane region" description="Helical" evidence="1">
    <location>
        <begin position="373"/>
        <end position="398"/>
    </location>
</feature>
<dbReference type="Gene3D" id="1.20.1640.10">
    <property type="entry name" value="Multidrug efflux transporter AcrB transmembrane domain"/>
    <property type="match status" value="2"/>
</dbReference>
<comment type="caution">
    <text evidence="2">The sequence shown here is derived from an EMBL/GenBank/DDBJ whole genome shotgun (WGS) entry which is preliminary data.</text>
</comment>
<dbReference type="SUPFAM" id="SSF82866">
    <property type="entry name" value="Multidrug efflux transporter AcrB transmembrane domain"/>
    <property type="match status" value="2"/>
</dbReference>
<feature type="transmembrane region" description="Helical" evidence="1">
    <location>
        <begin position="847"/>
        <end position="865"/>
    </location>
</feature>
<sequence>MLMLGLMFFGFLSFKGMGVGQMPDVDFPVLTITLRWEGAAPEVMETDVVDIIEDSVMGVQGLREISSTSSEGNAGVNLEFDLDRDIDVALQEVQSKVSEMQRRLPPDMDPPTIMKFNPEDQPIMWLAVSSDKPLRDLMDYVERHVKDRFKAISGVGEVYLGGFLERNLRIWVDTKKLLAYQLTVEDVINAIQKEHVEIPAGRLETAVRESPVRAMGEAKTVEEFEKIIITNRNGQPIYKPIRLSEVAKIEDGLSDFRRAARVMGKRSVGLGIRKQRGANTVDVARKVKKRLEELKRELPPEYQIGINFDSSQFIEDSVDELVFTLILSAILTSLVCWLFLGSWSSNLNVLLAIPTSILGSFIIMKFANFTLNTFSLLGLSLAIGIVVDDAIMVLENIVRHREAGESKMDAALKGSKEITFAAIAATLAIVAIFFPVVYMKGIIGKFFFQFGVTITTAVGLSLLEALTLAPMRCSQFLEVGERKTRFGKTFENGMKQLTGIYRKGLYLALGHKKKVIFGAIIFFVLSLFTMPFLKKEFVPLQDQSMFLASLETPTGSSIYFTSDKFKEAEAFAMKHPAVKRYFCIIGVRMGGFEGEVNAGMMFITLKAPNDRPYDPVLKRRPTQQDVINQFRTELNKIPDLKAFIQDMSTRGFAAHRGFPVEFTIRGPEWDKLIDYSRQIQEKMTQDGRFQDVDSDYRTGINEVRIYPDRDKAFDYAVSVQTIAKTINSMIGGERVAKYTQGGRRYDVRVKAESGERISPDNIKNLWVWNNRGEMVQLKEVIQIKEQPSLLNITRRGRERAIGIFANVATGKSQADALDRAAAIGKEILPADYRLVFSGTAQTFKESFQSLAFALVLGIIIAYMVLASQFNHVVHPFTVLLALPFSISGAFIALLVSNQSLNIFSLIGLLLLMGIVKKNSILLVEFTNRMRESGMETLEALKTACPIRFRPIIMTSVSTIAAAIPPALALGPGAETRIPMAICIIGGVLVSTVLTLFVIPCAYLVFVKLEKGELKHGWQKFRLFRGPLLKQKT</sequence>
<dbReference type="SUPFAM" id="SSF82693">
    <property type="entry name" value="Multidrug efflux transporter AcrB pore domain, PN1, PN2, PC1 and PC2 subdomains"/>
    <property type="match status" value="3"/>
</dbReference>
<feature type="transmembrane region" description="Helical" evidence="1">
    <location>
        <begin position="347"/>
        <end position="367"/>
    </location>
</feature>
<dbReference type="Gene3D" id="3.30.2090.10">
    <property type="entry name" value="Multidrug efflux transporter AcrB TolC docking domain, DN and DC subdomains"/>
    <property type="match status" value="2"/>
</dbReference>
<feature type="transmembrane region" description="Helical" evidence="1">
    <location>
        <begin position="977"/>
        <end position="1005"/>
    </location>
</feature>
<keyword evidence="1" id="KW-0472">Membrane</keyword>
<keyword evidence="1" id="KW-1133">Transmembrane helix</keyword>
<proteinExistence type="predicted"/>
<dbReference type="PANTHER" id="PTHR32063:SF0">
    <property type="entry name" value="SWARMING MOTILITY PROTEIN SWRC"/>
    <property type="match status" value="1"/>
</dbReference>
<feature type="transmembrane region" description="Helical" evidence="1">
    <location>
        <begin position="515"/>
        <end position="533"/>
    </location>
</feature>
<dbReference type="GO" id="GO:0005886">
    <property type="term" value="C:plasma membrane"/>
    <property type="evidence" value="ECO:0007669"/>
    <property type="project" value="TreeGrafter"/>
</dbReference>
<protein>
    <recommendedName>
        <fullName evidence="4">Acriflavin resistance protein</fullName>
    </recommendedName>
</protein>
<keyword evidence="1" id="KW-0812">Transmembrane</keyword>
<dbReference type="EMBL" id="MHFR01000068">
    <property type="protein sequence ID" value="OGW95269.1"/>
    <property type="molecule type" value="Genomic_DNA"/>
</dbReference>
<dbReference type="InterPro" id="IPR001036">
    <property type="entry name" value="Acrflvin-R"/>
</dbReference>
<gene>
    <name evidence="2" type="ORF">A3G33_04165</name>
</gene>
<feature type="transmembrane region" description="Helical" evidence="1">
    <location>
        <begin position="951"/>
        <end position="971"/>
    </location>
</feature>
<dbReference type="PANTHER" id="PTHR32063">
    <property type="match status" value="1"/>
</dbReference>
<feature type="transmembrane region" description="Helical" evidence="1">
    <location>
        <begin position="877"/>
        <end position="896"/>
    </location>
</feature>
<feature type="transmembrane region" description="Helical" evidence="1">
    <location>
        <begin position="902"/>
        <end position="923"/>
    </location>
</feature>
<dbReference type="Gene3D" id="3.30.70.1430">
    <property type="entry name" value="Multidrug efflux transporter AcrB pore domain"/>
    <property type="match status" value="2"/>
</dbReference>
<evidence type="ECO:0008006" key="4">
    <source>
        <dbReference type="Google" id="ProtNLM"/>
    </source>
</evidence>
<dbReference type="Gene3D" id="3.30.70.1440">
    <property type="entry name" value="Multidrug efflux transporter AcrB pore domain"/>
    <property type="match status" value="1"/>
</dbReference>
<feature type="transmembrane region" description="Helical" evidence="1">
    <location>
        <begin position="321"/>
        <end position="340"/>
    </location>
</feature>
<dbReference type="GO" id="GO:0042910">
    <property type="term" value="F:xenobiotic transmembrane transporter activity"/>
    <property type="evidence" value="ECO:0007669"/>
    <property type="project" value="TreeGrafter"/>
</dbReference>
<evidence type="ECO:0000313" key="2">
    <source>
        <dbReference type="EMBL" id="OGW95269.1"/>
    </source>
</evidence>
<feature type="transmembrane region" description="Helical" evidence="1">
    <location>
        <begin position="446"/>
        <end position="466"/>
    </location>
</feature>
<reference evidence="2 3" key="1">
    <citation type="journal article" date="2016" name="Nat. Commun.">
        <title>Thousands of microbial genomes shed light on interconnected biogeochemical processes in an aquifer system.</title>
        <authorList>
            <person name="Anantharaman K."/>
            <person name="Brown C.T."/>
            <person name="Hug L.A."/>
            <person name="Sharon I."/>
            <person name="Castelle C.J."/>
            <person name="Probst A.J."/>
            <person name="Thomas B.C."/>
            <person name="Singh A."/>
            <person name="Wilkins M.J."/>
            <person name="Karaoz U."/>
            <person name="Brodie E.L."/>
            <person name="Williams K.H."/>
            <person name="Hubbard S.S."/>
            <person name="Banfield J.F."/>
        </authorList>
    </citation>
    <scope>NUCLEOTIDE SEQUENCE [LARGE SCALE GENOMIC DNA]</scope>
</reference>
<dbReference type="Proteomes" id="UP000178187">
    <property type="component" value="Unassembled WGS sequence"/>
</dbReference>
<dbReference type="PRINTS" id="PR00702">
    <property type="entry name" value="ACRIFLAVINRP"/>
</dbReference>
<dbReference type="Gene3D" id="3.30.70.1320">
    <property type="entry name" value="Multidrug efflux transporter AcrB pore domain like"/>
    <property type="match status" value="1"/>
</dbReference>
<accession>A0A1G1KRT9</accession>
<evidence type="ECO:0000313" key="3">
    <source>
        <dbReference type="Proteomes" id="UP000178187"/>
    </source>
</evidence>
<name>A0A1G1KRT9_9BACT</name>